<proteinExistence type="predicted"/>
<reference evidence="2 3" key="2">
    <citation type="submission" date="2013-04" db="EMBL/GenBank/DDBJ databases">
        <title>Comparative genomics of 12 strains of Erwinia amylovora identifies a pan-genome with a large conserved core and provides insights into host specificity.</title>
        <authorList>
            <person name="Mann R.A."/>
            <person name="Smits T.H.M."/>
            <person name="Buehlmann A."/>
            <person name="Blom J."/>
            <person name="Goesmann A."/>
            <person name="Frey J.E."/>
            <person name="Plummer K.M."/>
            <person name="Beer S.V."/>
            <person name="Luck J."/>
            <person name="Duffy B."/>
            <person name="Rodoni B."/>
        </authorList>
    </citation>
    <scope>NUCLEOTIDE SEQUENCE [LARGE SCALE GENOMIC DNA]</scope>
    <source>
        <strain evidence="3">CFBP 1232</strain>
    </source>
</reference>
<feature type="transmembrane region" description="Helical" evidence="1">
    <location>
        <begin position="12"/>
        <end position="30"/>
    </location>
</feature>
<comment type="caution">
    <text evidence="2">The sequence shown here is derived from an EMBL/GenBank/DDBJ whole genome shotgun (WGS) entry which is preliminary data.</text>
</comment>
<evidence type="ECO:0000256" key="1">
    <source>
        <dbReference type="SAM" id="Phobius"/>
    </source>
</evidence>
<organism evidence="2 3">
    <name type="scientific">Erwinia amylovora NBRC 12687 = CFBP 1232</name>
    <dbReference type="NCBI Taxonomy" id="1219359"/>
    <lineage>
        <taxon>Bacteria</taxon>
        <taxon>Pseudomonadati</taxon>
        <taxon>Pseudomonadota</taxon>
        <taxon>Gammaproteobacteria</taxon>
        <taxon>Enterobacterales</taxon>
        <taxon>Erwiniaceae</taxon>
        <taxon>Erwinia</taxon>
    </lineage>
</organism>
<keyword evidence="1" id="KW-0472">Membrane</keyword>
<evidence type="ECO:0000313" key="2">
    <source>
        <dbReference type="EMBL" id="CCO94689.1"/>
    </source>
</evidence>
<evidence type="ECO:0000313" key="3">
    <source>
        <dbReference type="Proteomes" id="UP000013111"/>
    </source>
</evidence>
<keyword evidence="1" id="KW-0812">Transmembrane</keyword>
<keyword evidence="1" id="KW-1133">Transmembrane helix</keyword>
<sequence>MNHTLLHTVKSPTILLFIGGFMLPVVVFLLKEMVFFPLKASCVAPQAWYEISDNNNWTLTRGIYRFYREGPMQRRVIYTGSINHYINGGRSLHPVAVLREVTLSTTISGNRLHSTVIQQSSRLGDQSSNAEVEKYVFPHIVPGEASTNWVYLLGGKALAIGNENSARTLCVN</sequence>
<dbReference type="AlphaFoldDB" id="A0A831ERN8"/>
<name>A0A831ERN8_ERWAM</name>
<protein>
    <submittedName>
        <fullName evidence="2">Uncharacterized protein</fullName>
    </submittedName>
</protein>
<accession>A0A831ERN8</accession>
<dbReference type="Proteomes" id="UP000013111">
    <property type="component" value="Unassembled WGS sequence"/>
</dbReference>
<reference evidence="2 3" key="1">
    <citation type="submission" date="2012-11" db="EMBL/GenBank/DDBJ databases">
        <authorList>
            <person name="Linke B."/>
        </authorList>
    </citation>
    <scope>NUCLEOTIDE SEQUENCE [LARGE SCALE GENOMIC DNA]</scope>
    <source>
        <strain evidence="3">CFBP 1232</strain>
    </source>
</reference>
<gene>
    <name evidence="2" type="ORF">BN437_2779</name>
</gene>
<dbReference type="RefSeq" id="WP_004159280.1">
    <property type="nucleotide sequence ID" value="NZ_BAYW01000011.1"/>
</dbReference>
<dbReference type="EMBL" id="CAPB01000033">
    <property type="protein sequence ID" value="CCO94689.1"/>
    <property type="molecule type" value="Genomic_DNA"/>
</dbReference>
<dbReference type="GeneID" id="97606857"/>